<dbReference type="EMBL" id="CAFBMK010000023">
    <property type="protein sequence ID" value="CAB4902274.1"/>
    <property type="molecule type" value="Genomic_DNA"/>
</dbReference>
<name>A0A6J7G689_9ZZZZ</name>
<accession>A0A6J7G689</accession>
<reference evidence="2" key="1">
    <citation type="submission" date="2020-05" db="EMBL/GenBank/DDBJ databases">
        <authorList>
            <person name="Chiriac C."/>
            <person name="Salcher M."/>
            <person name="Ghai R."/>
            <person name="Kavagutti S V."/>
        </authorList>
    </citation>
    <scope>NUCLEOTIDE SEQUENCE</scope>
</reference>
<sequence length="165" mass="17594">MPSLKSYLARKAAKKAATATLKHAAHGTATKAKRRPIRSATLLATGALIGSAASFSVSRRATRRRLQAEKVAADAAAVAADQERAAARHERRRAELDDRTLTDRVKSEIFRPADSPKGDVVVDSENGVVHLRGSVASSELRDRLVGDAAAVDGVLRVDDLLHVRG</sequence>
<protein>
    <submittedName>
        <fullName evidence="2">Unannotated protein</fullName>
    </submittedName>
</protein>
<dbReference type="Pfam" id="PF04972">
    <property type="entry name" value="BON"/>
    <property type="match status" value="1"/>
</dbReference>
<dbReference type="AlphaFoldDB" id="A0A6J7G689"/>
<gene>
    <name evidence="2" type="ORF">UFOPK3564_00647</name>
</gene>
<dbReference type="Gene3D" id="3.30.1340.30">
    <property type="match status" value="1"/>
</dbReference>
<organism evidence="2">
    <name type="scientific">freshwater metagenome</name>
    <dbReference type="NCBI Taxonomy" id="449393"/>
    <lineage>
        <taxon>unclassified sequences</taxon>
        <taxon>metagenomes</taxon>
        <taxon>ecological metagenomes</taxon>
    </lineage>
</organism>
<dbReference type="InterPro" id="IPR007055">
    <property type="entry name" value="BON_dom"/>
</dbReference>
<feature type="domain" description="BON" evidence="1">
    <location>
        <begin position="97"/>
        <end position="165"/>
    </location>
</feature>
<dbReference type="InterPro" id="IPR014004">
    <property type="entry name" value="Transpt-assoc_nodulatn_dom_bac"/>
</dbReference>
<proteinExistence type="predicted"/>
<dbReference type="SMART" id="SM00749">
    <property type="entry name" value="BON"/>
    <property type="match status" value="1"/>
</dbReference>
<evidence type="ECO:0000259" key="1">
    <source>
        <dbReference type="PROSITE" id="PS50914"/>
    </source>
</evidence>
<dbReference type="PROSITE" id="PS50914">
    <property type="entry name" value="BON"/>
    <property type="match status" value="1"/>
</dbReference>
<evidence type="ECO:0000313" key="2">
    <source>
        <dbReference type="EMBL" id="CAB4902274.1"/>
    </source>
</evidence>